<organism evidence="1 2">
    <name type="scientific">Paramecium sonneborni</name>
    <dbReference type="NCBI Taxonomy" id="65129"/>
    <lineage>
        <taxon>Eukaryota</taxon>
        <taxon>Sar</taxon>
        <taxon>Alveolata</taxon>
        <taxon>Ciliophora</taxon>
        <taxon>Intramacronucleata</taxon>
        <taxon>Oligohymenophorea</taxon>
        <taxon>Peniculida</taxon>
        <taxon>Parameciidae</taxon>
        <taxon>Paramecium</taxon>
    </lineage>
</organism>
<protein>
    <submittedName>
        <fullName evidence="1">Uncharacterized protein</fullName>
    </submittedName>
</protein>
<name>A0A8S1NLQ9_9CILI</name>
<proteinExistence type="predicted"/>
<accession>A0A8S1NLQ9</accession>
<sequence length="132" mass="16079">MLKQNPILSLFQDKSDIHHFFKQYRQQNRELNYETIKRKDFHSQNRMRKLVIECGNKCEIKNKFKLNGEEQWKQIKFLQIRNCQVVQLNIPITINQKPNFKYRSLSLQQNKKKDQLPLIGWTRKNTECSQQL</sequence>
<comment type="caution">
    <text evidence="1">The sequence shown here is derived from an EMBL/GenBank/DDBJ whole genome shotgun (WGS) entry which is preliminary data.</text>
</comment>
<evidence type="ECO:0000313" key="2">
    <source>
        <dbReference type="Proteomes" id="UP000692954"/>
    </source>
</evidence>
<gene>
    <name evidence="1" type="ORF">PSON_ATCC_30995.1.T0610020</name>
</gene>
<dbReference type="EMBL" id="CAJJDN010000061">
    <property type="protein sequence ID" value="CAD8093538.1"/>
    <property type="molecule type" value="Genomic_DNA"/>
</dbReference>
<evidence type="ECO:0000313" key="1">
    <source>
        <dbReference type="EMBL" id="CAD8093538.1"/>
    </source>
</evidence>
<dbReference type="AlphaFoldDB" id="A0A8S1NLQ9"/>
<dbReference type="Proteomes" id="UP000692954">
    <property type="component" value="Unassembled WGS sequence"/>
</dbReference>
<keyword evidence="2" id="KW-1185">Reference proteome</keyword>
<reference evidence="1" key="1">
    <citation type="submission" date="2021-01" db="EMBL/GenBank/DDBJ databases">
        <authorList>
            <consortium name="Genoscope - CEA"/>
            <person name="William W."/>
        </authorList>
    </citation>
    <scope>NUCLEOTIDE SEQUENCE</scope>
</reference>